<evidence type="ECO:0000313" key="2">
    <source>
        <dbReference type="Proteomes" id="UP000078200"/>
    </source>
</evidence>
<name>A0A1A9UDJ3_GLOAU</name>
<keyword evidence="2" id="KW-1185">Reference proteome</keyword>
<dbReference type="VEuPathDB" id="VectorBase:GAUT000930"/>
<reference evidence="1" key="1">
    <citation type="submission" date="2020-05" db="UniProtKB">
        <authorList>
            <consortium name="EnsemblMetazoa"/>
        </authorList>
    </citation>
    <scope>IDENTIFICATION</scope>
    <source>
        <strain evidence="1">TTRI</strain>
    </source>
</reference>
<accession>A0A1A9UDJ3</accession>
<proteinExistence type="predicted"/>
<evidence type="ECO:0000313" key="1">
    <source>
        <dbReference type="EnsemblMetazoa" id="GAUT000930-PA"/>
    </source>
</evidence>
<protein>
    <submittedName>
        <fullName evidence="1">Uncharacterized protein</fullName>
    </submittedName>
</protein>
<organism evidence="1 2">
    <name type="scientific">Glossina austeni</name>
    <name type="common">Savannah tsetse fly</name>
    <dbReference type="NCBI Taxonomy" id="7395"/>
    <lineage>
        <taxon>Eukaryota</taxon>
        <taxon>Metazoa</taxon>
        <taxon>Ecdysozoa</taxon>
        <taxon>Arthropoda</taxon>
        <taxon>Hexapoda</taxon>
        <taxon>Insecta</taxon>
        <taxon>Pterygota</taxon>
        <taxon>Neoptera</taxon>
        <taxon>Endopterygota</taxon>
        <taxon>Diptera</taxon>
        <taxon>Brachycera</taxon>
        <taxon>Muscomorpha</taxon>
        <taxon>Hippoboscoidea</taxon>
        <taxon>Glossinidae</taxon>
        <taxon>Glossina</taxon>
    </lineage>
</organism>
<dbReference type="EnsemblMetazoa" id="GAUT000930-RA">
    <property type="protein sequence ID" value="GAUT000930-PA"/>
    <property type="gene ID" value="GAUT000930"/>
</dbReference>
<dbReference type="AlphaFoldDB" id="A0A1A9UDJ3"/>
<dbReference type="Proteomes" id="UP000078200">
    <property type="component" value="Unassembled WGS sequence"/>
</dbReference>
<sequence>MTSLNGTLSATPSRMCTVKIGSHISHQFQVQTDVFVINRLTGDLSYVPFVTVNTAKLPNLPLADTFEAIFQQLQQIWEFEEAPKTTRLSVKSCLFGRLILLS</sequence>